<evidence type="ECO:0000313" key="2">
    <source>
        <dbReference type="EMBL" id="CRG94209.1"/>
    </source>
</evidence>
<dbReference type="RefSeq" id="XP_028527030.1">
    <property type="nucleotide sequence ID" value="XM_028670260.1"/>
</dbReference>
<evidence type="ECO:0008006" key="4">
    <source>
        <dbReference type="Google" id="ProtNLM"/>
    </source>
</evidence>
<keyword evidence="1" id="KW-0175">Coiled coil</keyword>
<dbReference type="AlphaFoldDB" id="A0A1J1GNZ5"/>
<reference evidence="2" key="1">
    <citation type="submission" date="2015-04" db="EMBL/GenBank/DDBJ databases">
        <authorList>
            <consortium name="Pathogen Informatics"/>
        </authorList>
    </citation>
    <scope>NUCLEOTIDE SEQUENCE [LARGE SCALE GENOMIC DNA]</scope>
    <source>
        <strain evidence="2">8A</strain>
    </source>
</reference>
<gene>
    <name evidence="2" type="ORF">PGAL8A_00391300</name>
</gene>
<dbReference type="EMBL" id="CVMV01000022">
    <property type="protein sequence ID" value="CRG94209.1"/>
    <property type="molecule type" value="Genomic_DNA"/>
</dbReference>
<dbReference type="GO" id="GO:0000398">
    <property type="term" value="P:mRNA splicing, via spliceosome"/>
    <property type="evidence" value="ECO:0007669"/>
    <property type="project" value="InterPro"/>
</dbReference>
<evidence type="ECO:0000313" key="3">
    <source>
        <dbReference type="Proteomes" id="UP000220797"/>
    </source>
</evidence>
<protein>
    <recommendedName>
        <fullName evidence="4">CWC16 domain-containing protein</fullName>
    </recommendedName>
</protein>
<dbReference type="Proteomes" id="UP000220797">
    <property type="component" value="Unassembled WGS sequence"/>
</dbReference>
<dbReference type="GeneID" id="39732443"/>
<evidence type="ECO:0000256" key="1">
    <source>
        <dbReference type="SAM" id="Coils"/>
    </source>
</evidence>
<keyword evidence="3" id="KW-1185">Reference proteome</keyword>
<dbReference type="PANTHER" id="PTHR12111:SF1">
    <property type="entry name" value="SPLICING FACTOR YJU2"/>
    <property type="match status" value="1"/>
</dbReference>
<accession>A0A1J1GNZ5</accession>
<dbReference type="VEuPathDB" id="PlasmoDB:PGAL8A_00391300"/>
<dbReference type="OMA" id="MNKRHID"/>
<dbReference type="PANTHER" id="PTHR12111">
    <property type="entry name" value="SPLICING FACTOR YJU2"/>
    <property type="match status" value="1"/>
</dbReference>
<dbReference type="InterPro" id="IPR007590">
    <property type="entry name" value="Saf4/Yju2"/>
</dbReference>
<organism evidence="2 3">
    <name type="scientific">Plasmodium gallinaceum</name>
    <dbReference type="NCBI Taxonomy" id="5849"/>
    <lineage>
        <taxon>Eukaryota</taxon>
        <taxon>Sar</taxon>
        <taxon>Alveolata</taxon>
        <taxon>Apicomplexa</taxon>
        <taxon>Aconoidasida</taxon>
        <taxon>Haemosporida</taxon>
        <taxon>Plasmodiidae</taxon>
        <taxon>Plasmodium</taxon>
        <taxon>Plasmodium (Haemamoeba)</taxon>
    </lineage>
</organism>
<dbReference type="GO" id="GO:0071006">
    <property type="term" value="C:U2-type catalytic step 1 spliceosome"/>
    <property type="evidence" value="ECO:0007669"/>
    <property type="project" value="TreeGrafter"/>
</dbReference>
<feature type="coiled-coil region" evidence="1">
    <location>
        <begin position="157"/>
        <end position="188"/>
    </location>
</feature>
<dbReference type="OrthoDB" id="674963at2759"/>
<feature type="coiled-coil region" evidence="1">
    <location>
        <begin position="270"/>
        <end position="304"/>
    </location>
</feature>
<name>A0A1J1GNZ5_PLAGA</name>
<comment type="caution">
    <text evidence="2">The sequence shown here is derived from an EMBL/GenBank/DDBJ whole genome shotgun (WGS) entry which is preliminary data.</text>
</comment>
<sequence length="383" mass="45611">MAERKVLNKYIPPDFDPDKLIESKKLLKKIEKRKNKNKNKNKKKLLNIRMMYPFTLKCNKCNSFTYVGTKFNSRVEKLKDENYLNIPIWKFYGKCQDCKNEIIFKTDPKNGDYLLISGGVRTYDAHKEQELADDFYRSNNNAGEEDKIKNTEKESYNALLELKRNEQLEELQNMNKRHIDKFNSINKALSHLYEKSENENNENKFYMNYLDSEDEKAFFNLLNKNRTFTEDANERINKDQGIISNTYKGENNNLVVEEEMEEEVDEETLKNDLIIKNEEKLQDINEIKKNEEFLKENVHNNLEETKKLNKKNKINNNNIIKFNKDDSEYNDSVNNNHNISNLKNNIFKKKNLETGYNFIIKKKENLSDIFNEYNSDNTDDLKN</sequence>
<proteinExistence type="predicted"/>
<dbReference type="Pfam" id="PF04502">
    <property type="entry name" value="Saf4_Yju2"/>
    <property type="match status" value="1"/>
</dbReference>